<comment type="catalytic activity">
    <reaction evidence="9 10">
        <text>Release of signal peptides from bacterial membrane prolipoproteins. Hydrolyzes -Xaa-Yaa-Zaa-|-(S,diacylglyceryl)Cys-, in which Xaa is hydrophobic (preferably Leu), and Yaa (Ala or Ser) and Zaa (Gly or Ala) have small, neutral side chains.</text>
        <dbReference type="EC" id="3.4.23.36"/>
    </reaction>
</comment>
<sequence length="169" mass="18602">MVLTARIRRISGLSPSSLLAILIAFFLDQLTKSLIVNLIGPRPVSLLGSLLRLQVVYNTRGIFGLSFGSNQIYFLLPIIGIVVLGYLLFMSHNRMESIVVGLIVGGALGNLIDRIRIGAVVDFIDMGIGRLRWPTYNLADAFITIGIIILILRGFGPKRVSPAQERKDR</sequence>
<dbReference type="EC" id="3.4.23.36" evidence="9"/>
<evidence type="ECO:0000256" key="1">
    <source>
        <dbReference type="ARBA" id="ARBA00006139"/>
    </source>
</evidence>
<dbReference type="AlphaFoldDB" id="A0A660SKP6"/>
<comment type="similarity">
    <text evidence="1 9 11">Belongs to the peptidase A8 family.</text>
</comment>
<comment type="pathway">
    <text evidence="9">Protein modification; lipoprotein biosynthesis (signal peptide cleavage).</text>
</comment>
<dbReference type="GO" id="GO:0005886">
    <property type="term" value="C:plasma membrane"/>
    <property type="evidence" value="ECO:0007669"/>
    <property type="project" value="UniProtKB-SubCell"/>
</dbReference>
<keyword evidence="2 9" id="KW-1003">Cell membrane</keyword>
<keyword evidence="5 9" id="KW-0064">Aspartyl protease</keyword>
<accession>A0A660SKP6</accession>
<feature type="active site" evidence="9">
    <location>
        <position position="122"/>
    </location>
</feature>
<evidence type="ECO:0000256" key="5">
    <source>
        <dbReference type="ARBA" id="ARBA00022750"/>
    </source>
</evidence>
<dbReference type="PANTHER" id="PTHR33695">
    <property type="entry name" value="LIPOPROTEIN SIGNAL PEPTIDASE"/>
    <property type="match status" value="1"/>
</dbReference>
<evidence type="ECO:0000256" key="4">
    <source>
        <dbReference type="ARBA" id="ARBA00022692"/>
    </source>
</evidence>
<keyword evidence="8 9" id="KW-0472">Membrane</keyword>
<name>A0A660SKP6_UNCW3</name>
<feature type="active site" evidence="9">
    <location>
        <position position="140"/>
    </location>
</feature>
<organism evidence="12 13">
    <name type="scientific">candidate division WOR-3 bacterium</name>
    <dbReference type="NCBI Taxonomy" id="2052148"/>
    <lineage>
        <taxon>Bacteria</taxon>
        <taxon>Bacteria division WOR-3</taxon>
    </lineage>
</organism>
<keyword evidence="6 9" id="KW-0378">Hydrolase</keyword>
<comment type="subcellular location">
    <subcellularLocation>
        <location evidence="9">Cell membrane</location>
        <topology evidence="9">Multi-pass membrane protein</topology>
    </subcellularLocation>
</comment>
<dbReference type="Proteomes" id="UP000268469">
    <property type="component" value="Unassembled WGS sequence"/>
</dbReference>
<dbReference type="GO" id="GO:0006508">
    <property type="term" value="P:proteolysis"/>
    <property type="evidence" value="ECO:0007669"/>
    <property type="project" value="UniProtKB-KW"/>
</dbReference>
<feature type="transmembrane region" description="Helical" evidence="9">
    <location>
        <begin position="72"/>
        <end position="90"/>
    </location>
</feature>
<comment type="function">
    <text evidence="9 10">This protein specifically catalyzes the removal of signal peptides from prolipoproteins.</text>
</comment>
<evidence type="ECO:0000313" key="13">
    <source>
        <dbReference type="Proteomes" id="UP000268469"/>
    </source>
</evidence>
<dbReference type="Pfam" id="PF01252">
    <property type="entry name" value="Peptidase_A8"/>
    <property type="match status" value="1"/>
</dbReference>
<reference evidence="12 13" key="1">
    <citation type="submission" date="2018-06" db="EMBL/GenBank/DDBJ databases">
        <title>Extensive metabolic versatility and redundancy in microbially diverse, dynamic hydrothermal sediments.</title>
        <authorList>
            <person name="Dombrowski N."/>
            <person name="Teske A."/>
            <person name="Baker B.J."/>
        </authorList>
    </citation>
    <scope>NUCLEOTIDE SEQUENCE [LARGE SCALE GENOMIC DNA]</scope>
    <source>
        <strain evidence="12">B36_G15</strain>
    </source>
</reference>
<gene>
    <name evidence="9 12" type="primary">lspA</name>
    <name evidence="12" type="ORF">DRP53_02085</name>
</gene>
<dbReference type="PANTHER" id="PTHR33695:SF1">
    <property type="entry name" value="LIPOPROTEIN SIGNAL PEPTIDASE"/>
    <property type="match status" value="1"/>
</dbReference>
<evidence type="ECO:0000256" key="3">
    <source>
        <dbReference type="ARBA" id="ARBA00022670"/>
    </source>
</evidence>
<keyword evidence="7 9" id="KW-1133">Transmembrane helix</keyword>
<feature type="transmembrane region" description="Helical" evidence="9">
    <location>
        <begin position="135"/>
        <end position="156"/>
    </location>
</feature>
<dbReference type="GO" id="GO:0004190">
    <property type="term" value="F:aspartic-type endopeptidase activity"/>
    <property type="evidence" value="ECO:0007669"/>
    <property type="project" value="UniProtKB-UniRule"/>
</dbReference>
<comment type="caution">
    <text evidence="9">Lacks conserved residue(s) required for the propagation of feature annotation.</text>
</comment>
<evidence type="ECO:0000256" key="7">
    <source>
        <dbReference type="ARBA" id="ARBA00022989"/>
    </source>
</evidence>
<dbReference type="PRINTS" id="PR00781">
    <property type="entry name" value="LIPOSIGPTASE"/>
</dbReference>
<dbReference type="PROSITE" id="PS00855">
    <property type="entry name" value="SPASE_II"/>
    <property type="match status" value="1"/>
</dbReference>
<protein>
    <recommendedName>
        <fullName evidence="9">Lipoprotein signal peptidase</fullName>
        <ecNumber evidence="9">3.4.23.36</ecNumber>
    </recommendedName>
    <alternativeName>
        <fullName evidence="9">Prolipoprotein signal peptidase</fullName>
    </alternativeName>
    <alternativeName>
        <fullName evidence="9">Signal peptidase II</fullName>
        <shortName evidence="9">SPase II</shortName>
    </alternativeName>
</protein>
<keyword evidence="3 9" id="KW-0645">Protease</keyword>
<dbReference type="HAMAP" id="MF_00161">
    <property type="entry name" value="LspA"/>
    <property type="match status" value="1"/>
</dbReference>
<evidence type="ECO:0000256" key="8">
    <source>
        <dbReference type="ARBA" id="ARBA00023136"/>
    </source>
</evidence>
<dbReference type="NCBIfam" id="TIGR00077">
    <property type="entry name" value="lspA"/>
    <property type="match status" value="1"/>
</dbReference>
<proteinExistence type="inferred from homology"/>
<evidence type="ECO:0000256" key="9">
    <source>
        <dbReference type="HAMAP-Rule" id="MF_00161"/>
    </source>
</evidence>
<feature type="transmembrane region" description="Helical" evidence="9">
    <location>
        <begin position="97"/>
        <end position="115"/>
    </location>
</feature>
<evidence type="ECO:0000256" key="10">
    <source>
        <dbReference type="RuleBase" id="RU000594"/>
    </source>
</evidence>
<evidence type="ECO:0000256" key="6">
    <source>
        <dbReference type="ARBA" id="ARBA00022801"/>
    </source>
</evidence>
<dbReference type="EMBL" id="QNBE01000012">
    <property type="protein sequence ID" value="RKX71303.1"/>
    <property type="molecule type" value="Genomic_DNA"/>
</dbReference>
<dbReference type="InterPro" id="IPR001872">
    <property type="entry name" value="Peptidase_A8"/>
</dbReference>
<keyword evidence="4 9" id="KW-0812">Transmembrane</keyword>
<evidence type="ECO:0000313" key="12">
    <source>
        <dbReference type="EMBL" id="RKX71303.1"/>
    </source>
</evidence>
<evidence type="ECO:0000256" key="11">
    <source>
        <dbReference type="RuleBase" id="RU004181"/>
    </source>
</evidence>
<evidence type="ECO:0000256" key="2">
    <source>
        <dbReference type="ARBA" id="ARBA00022475"/>
    </source>
</evidence>
<comment type="caution">
    <text evidence="12">The sequence shown here is derived from an EMBL/GenBank/DDBJ whole genome shotgun (WGS) entry which is preliminary data.</text>
</comment>
<dbReference type="UniPathway" id="UPA00665"/>